<reference evidence="4" key="3">
    <citation type="submission" date="2023-05" db="EMBL/GenBank/DDBJ databases">
        <authorList>
            <person name="Smith C.H."/>
        </authorList>
    </citation>
    <scope>NUCLEOTIDE SEQUENCE</scope>
    <source>
        <strain evidence="4">CHS0354</strain>
        <tissue evidence="4">Mantle</tissue>
    </source>
</reference>
<dbReference type="SUPFAM" id="SSF47473">
    <property type="entry name" value="EF-hand"/>
    <property type="match status" value="1"/>
</dbReference>
<feature type="domain" description="EF-hand" evidence="3">
    <location>
        <begin position="82"/>
        <end position="117"/>
    </location>
</feature>
<feature type="domain" description="EF-hand" evidence="3">
    <location>
        <begin position="8"/>
        <end position="43"/>
    </location>
</feature>
<sequence length="154" mass="17525">MAHQMSADQIEEYTNAFYSFDKDGDGLIATKELEAVLKSIGQRPCESDLKELIQVIDKDGNGAIAFEEFLEMMTCLDCTSAERKEVLREAFRVHDKEGKGLITLTNLRYVIKIIGDKLTDEVVEDIIRRIVTKDELVNYEDFLSMISQLNPCPK</sequence>
<dbReference type="InterPro" id="IPR011992">
    <property type="entry name" value="EF-hand-dom_pair"/>
</dbReference>
<dbReference type="GO" id="GO:0005509">
    <property type="term" value="F:calcium ion binding"/>
    <property type="evidence" value="ECO:0007669"/>
    <property type="project" value="InterPro"/>
</dbReference>
<evidence type="ECO:0000256" key="1">
    <source>
        <dbReference type="ARBA" id="ARBA00022737"/>
    </source>
</evidence>
<protein>
    <recommendedName>
        <fullName evidence="3">EF-hand domain-containing protein</fullName>
    </recommendedName>
</protein>
<keyword evidence="1" id="KW-0677">Repeat</keyword>
<gene>
    <name evidence="4" type="ORF">CHS0354_038992</name>
</gene>
<dbReference type="EMBL" id="JAEAOA010002269">
    <property type="protein sequence ID" value="KAK3583371.1"/>
    <property type="molecule type" value="Genomic_DNA"/>
</dbReference>
<keyword evidence="5" id="KW-1185">Reference proteome</keyword>
<dbReference type="Pfam" id="PF13499">
    <property type="entry name" value="EF-hand_7"/>
    <property type="match status" value="2"/>
</dbReference>
<reference evidence="4" key="1">
    <citation type="journal article" date="2021" name="Genome Biol. Evol.">
        <title>A High-Quality Reference Genome for a Parasitic Bivalve with Doubly Uniparental Inheritance (Bivalvia: Unionida).</title>
        <authorList>
            <person name="Smith C.H."/>
        </authorList>
    </citation>
    <scope>NUCLEOTIDE SEQUENCE</scope>
    <source>
        <strain evidence="4">CHS0354</strain>
    </source>
</reference>
<evidence type="ECO:0000256" key="2">
    <source>
        <dbReference type="ARBA" id="ARBA00022837"/>
    </source>
</evidence>
<organism evidence="4 5">
    <name type="scientific">Potamilus streckersoni</name>
    <dbReference type="NCBI Taxonomy" id="2493646"/>
    <lineage>
        <taxon>Eukaryota</taxon>
        <taxon>Metazoa</taxon>
        <taxon>Spiralia</taxon>
        <taxon>Lophotrochozoa</taxon>
        <taxon>Mollusca</taxon>
        <taxon>Bivalvia</taxon>
        <taxon>Autobranchia</taxon>
        <taxon>Heteroconchia</taxon>
        <taxon>Palaeoheterodonta</taxon>
        <taxon>Unionida</taxon>
        <taxon>Unionoidea</taxon>
        <taxon>Unionidae</taxon>
        <taxon>Ambleminae</taxon>
        <taxon>Lampsilini</taxon>
        <taxon>Potamilus</taxon>
    </lineage>
</organism>
<name>A0AAE0S105_9BIVA</name>
<dbReference type="Gene3D" id="1.10.238.10">
    <property type="entry name" value="EF-hand"/>
    <property type="match status" value="2"/>
</dbReference>
<dbReference type="GO" id="GO:0016460">
    <property type="term" value="C:myosin II complex"/>
    <property type="evidence" value="ECO:0007669"/>
    <property type="project" value="TreeGrafter"/>
</dbReference>
<dbReference type="Proteomes" id="UP001195483">
    <property type="component" value="Unassembled WGS sequence"/>
</dbReference>
<keyword evidence="2" id="KW-0106">Calcium</keyword>
<dbReference type="PROSITE" id="PS00018">
    <property type="entry name" value="EF_HAND_1"/>
    <property type="match status" value="2"/>
</dbReference>
<feature type="domain" description="EF-hand" evidence="3">
    <location>
        <begin position="44"/>
        <end position="79"/>
    </location>
</feature>
<accession>A0AAE0S105</accession>
<reference evidence="4" key="2">
    <citation type="journal article" date="2021" name="Genome Biol. Evol.">
        <title>Developing a high-quality reference genome for a parasitic bivalve with doubly uniparental inheritance (Bivalvia: Unionida).</title>
        <authorList>
            <person name="Smith C.H."/>
        </authorList>
    </citation>
    <scope>NUCLEOTIDE SEQUENCE</scope>
    <source>
        <strain evidence="4">CHS0354</strain>
        <tissue evidence="4">Mantle</tissue>
    </source>
</reference>
<dbReference type="InterPro" id="IPR050230">
    <property type="entry name" value="CALM/Myosin/TropC-like"/>
</dbReference>
<dbReference type="AlphaFoldDB" id="A0AAE0S105"/>
<dbReference type="PANTHER" id="PTHR23048">
    <property type="entry name" value="MYOSIN LIGHT CHAIN 1, 3"/>
    <property type="match status" value="1"/>
</dbReference>
<dbReference type="InterPro" id="IPR002048">
    <property type="entry name" value="EF_hand_dom"/>
</dbReference>
<evidence type="ECO:0000313" key="4">
    <source>
        <dbReference type="EMBL" id="KAK3583371.1"/>
    </source>
</evidence>
<proteinExistence type="predicted"/>
<dbReference type="InterPro" id="IPR018247">
    <property type="entry name" value="EF_Hand_1_Ca_BS"/>
</dbReference>
<dbReference type="PANTHER" id="PTHR23048:SF0">
    <property type="entry name" value="CALMODULIN LIKE 3"/>
    <property type="match status" value="1"/>
</dbReference>
<dbReference type="SMART" id="SM00054">
    <property type="entry name" value="EFh"/>
    <property type="match status" value="3"/>
</dbReference>
<evidence type="ECO:0000313" key="5">
    <source>
        <dbReference type="Proteomes" id="UP001195483"/>
    </source>
</evidence>
<evidence type="ECO:0000259" key="3">
    <source>
        <dbReference type="PROSITE" id="PS50222"/>
    </source>
</evidence>
<dbReference type="PROSITE" id="PS50222">
    <property type="entry name" value="EF_HAND_2"/>
    <property type="match status" value="3"/>
</dbReference>
<dbReference type="CDD" id="cd00051">
    <property type="entry name" value="EFh"/>
    <property type="match status" value="1"/>
</dbReference>
<dbReference type="FunFam" id="1.10.238.10:FF:000178">
    <property type="entry name" value="Calmodulin-2 A"/>
    <property type="match status" value="1"/>
</dbReference>
<comment type="caution">
    <text evidence="4">The sequence shown here is derived from an EMBL/GenBank/DDBJ whole genome shotgun (WGS) entry which is preliminary data.</text>
</comment>